<keyword evidence="1" id="KW-1133">Transmembrane helix</keyword>
<organism evidence="2 3">
    <name type="scientific">Aneurinibacillus migulanus</name>
    <name type="common">Bacillus migulanus</name>
    <dbReference type="NCBI Taxonomy" id="47500"/>
    <lineage>
        <taxon>Bacteria</taxon>
        <taxon>Bacillati</taxon>
        <taxon>Bacillota</taxon>
        <taxon>Bacilli</taxon>
        <taxon>Bacillales</taxon>
        <taxon>Paenibacillaceae</taxon>
        <taxon>Aneurinibacillus group</taxon>
        <taxon>Aneurinibacillus</taxon>
    </lineage>
</organism>
<dbReference type="GeneID" id="42307334"/>
<reference evidence="2 3" key="1">
    <citation type="submission" date="2016-10" db="EMBL/GenBank/DDBJ databases">
        <authorList>
            <person name="de Groot N.N."/>
        </authorList>
    </citation>
    <scope>NUCLEOTIDE SEQUENCE [LARGE SCALE GENOMIC DNA]</scope>
    <source>
        <strain evidence="2 3">DSM 2895</strain>
    </source>
</reference>
<keyword evidence="1" id="KW-0472">Membrane</keyword>
<dbReference type="AlphaFoldDB" id="A0A1G8QAI1"/>
<feature type="transmembrane region" description="Helical" evidence="1">
    <location>
        <begin position="147"/>
        <end position="174"/>
    </location>
</feature>
<feature type="transmembrane region" description="Helical" evidence="1">
    <location>
        <begin position="114"/>
        <end position="135"/>
    </location>
</feature>
<dbReference type="OrthoDB" id="2629110at2"/>
<protein>
    <submittedName>
        <fullName evidence="2">Uncharacterized protein</fullName>
    </submittedName>
</protein>
<keyword evidence="1" id="KW-0812">Transmembrane</keyword>
<evidence type="ECO:0000313" key="3">
    <source>
        <dbReference type="Proteomes" id="UP000182836"/>
    </source>
</evidence>
<evidence type="ECO:0000256" key="1">
    <source>
        <dbReference type="SAM" id="Phobius"/>
    </source>
</evidence>
<dbReference type="RefSeq" id="WP_052811870.1">
    <property type="nucleotide sequence ID" value="NZ_BJOA01000231.1"/>
</dbReference>
<feature type="transmembrane region" description="Helical" evidence="1">
    <location>
        <begin position="6"/>
        <end position="26"/>
    </location>
</feature>
<proteinExistence type="predicted"/>
<dbReference type="Proteomes" id="UP000182836">
    <property type="component" value="Unassembled WGS sequence"/>
</dbReference>
<accession>A0A1G8QAI1</accession>
<dbReference type="EMBL" id="FNED01000010">
    <property type="protein sequence ID" value="SDJ01737.1"/>
    <property type="molecule type" value="Genomic_DNA"/>
</dbReference>
<feature type="transmembrane region" description="Helical" evidence="1">
    <location>
        <begin position="81"/>
        <end position="102"/>
    </location>
</feature>
<gene>
    <name evidence="2" type="ORF">SAMN04487909_110138</name>
</gene>
<name>A0A1G8QAI1_ANEMI</name>
<sequence length="182" mass="20212">MTFGLFGSGIVGLLFALLLQGVVFSPNRRLYGKLVAMEKNIWLQNPWRCGFVVFGFNAVLFTLVLAIAWGSMVASATSGMLIPLFLYAPVAVAVSILGWLWIGRIRRHSFADRAKVALTGSGFYWLLSVAAWIRLRTLEPRFPGEDTFMAAIGFVFLLMIACVAAFLCTLLLGWPRRGRYDP</sequence>
<evidence type="ECO:0000313" key="2">
    <source>
        <dbReference type="EMBL" id="SDJ01737.1"/>
    </source>
</evidence>
<feature type="transmembrane region" description="Helical" evidence="1">
    <location>
        <begin position="47"/>
        <end position="69"/>
    </location>
</feature>